<name>A0A1E5NXV2_9ACTN</name>
<dbReference type="Pfam" id="PF13614">
    <property type="entry name" value="AAA_31"/>
    <property type="match status" value="1"/>
</dbReference>
<dbReference type="EMBL" id="MEHK01000006">
    <property type="protein sequence ID" value="OEJ20952.1"/>
    <property type="molecule type" value="Genomic_DNA"/>
</dbReference>
<organism evidence="2 3">
    <name type="scientific">Streptomyces subrutilus</name>
    <dbReference type="NCBI Taxonomy" id="36818"/>
    <lineage>
        <taxon>Bacteria</taxon>
        <taxon>Bacillati</taxon>
        <taxon>Actinomycetota</taxon>
        <taxon>Actinomycetes</taxon>
        <taxon>Kitasatosporales</taxon>
        <taxon>Streptomycetaceae</taxon>
        <taxon>Streptomyces</taxon>
    </lineage>
</organism>
<dbReference type="InterPro" id="IPR025669">
    <property type="entry name" value="AAA_dom"/>
</dbReference>
<keyword evidence="2" id="KW-0614">Plasmid</keyword>
<evidence type="ECO:0000259" key="1">
    <source>
        <dbReference type="Pfam" id="PF13614"/>
    </source>
</evidence>
<evidence type="ECO:0000313" key="3">
    <source>
        <dbReference type="Proteomes" id="UP000095705"/>
    </source>
</evidence>
<proteinExistence type="predicted"/>
<dbReference type="InterPro" id="IPR027417">
    <property type="entry name" value="P-loop_NTPase"/>
</dbReference>
<dbReference type="Proteomes" id="UP000095705">
    <property type="component" value="Plasmid pACMP2"/>
</dbReference>
<accession>A0A1E5NXV2</accession>
<comment type="caution">
    <text evidence="2">The sequence shown here is derived from an EMBL/GenBank/DDBJ whole genome shotgun (WGS) entry which is preliminary data.</text>
</comment>
<geneLocation type="plasmid" evidence="3">
    <name>pacmp2</name>
</geneLocation>
<keyword evidence="3" id="KW-1185">Reference proteome</keyword>
<evidence type="ECO:0000313" key="2">
    <source>
        <dbReference type="EMBL" id="OEJ20952.1"/>
    </source>
</evidence>
<gene>
    <name evidence="2" type="ORF">BGK67_35270</name>
</gene>
<dbReference type="PANTHER" id="PTHR13696:SF99">
    <property type="entry name" value="COBYRINIC ACID AC-DIAMIDE SYNTHASE"/>
    <property type="match status" value="1"/>
</dbReference>
<feature type="domain" description="AAA" evidence="1">
    <location>
        <begin position="25"/>
        <end position="197"/>
    </location>
</feature>
<dbReference type="SUPFAM" id="SSF52540">
    <property type="entry name" value="P-loop containing nucleoside triphosphate hydrolases"/>
    <property type="match status" value="1"/>
</dbReference>
<dbReference type="AlphaFoldDB" id="A0A1E5NXV2"/>
<dbReference type="PANTHER" id="PTHR13696">
    <property type="entry name" value="P-LOOP CONTAINING NUCLEOSIDE TRIPHOSPHATE HYDROLASE"/>
    <property type="match status" value="1"/>
</dbReference>
<dbReference type="Gene3D" id="3.40.50.300">
    <property type="entry name" value="P-loop containing nucleotide triphosphate hydrolases"/>
    <property type="match status" value="1"/>
</dbReference>
<dbReference type="InterPro" id="IPR050678">
    <property type="entry name" value="DNA_Partitioning_ATPase"/>
</dbReference>
<sequence>MTTPLDIAAYAASLVNWSELGHVYLFANGKGGVGKTTITTNIGGLAAADGLRVLIVDLNVQGNVAEDLGYVDTDADDEGKGLLAAVALGHAVTPIRNVRPNLDVVPGGQYLRRVPGVIGSPIDDMERAKAVLTLARILEPVADQYDLILIDSPPENEAMMQLALGASRFITVPVKSDVSSRKKGLKALAKDYKAMRTYNPYMTLLGAVLFATGTNATAIRKKVRADVEATLGGAAPIFDNVIRHAEAVAVDARERGKLAYELEAAVSENPAFWQIRAGLADQKSVVTKTSASVSEDFAALARELFSRAAATQQDLVAEGVWP</sequence>
<protein>
    <recommendedName>
        <fullName evidence="1">AAA domain-containing protein</fullName>
    </recommendedName>
</protein>
<reference evidence="2 3" key="1">
    <citation type="submission" date="2016-08" db="EMBL/GenBank/DDBJ databases">
        <title>The complete genome of Streptomyces subrutilus 10-1-1.</title>
        <authorList>
            <person name="Chen X."/>
        </authorList>
    </citation>
    <scope>NUCLEOTIDE SEQUENCE [LARGE SCALE GENOMIC DNA]</scope>
    <source>
        <strain evidence="2 3">10-1-1</strain>
        <plasmid evidence="3">pacmp2</plasmid>
    </source>
</reference>
<dbReference type="CDD" id="cd02042">
    <property type="entry name" value="ParAB_family"/>
    <property type="match status" value="1"/>
</dbReference>